<comment type="caution">
    <text evidence="5">The sequence shown here is derived from an EMBL/GenBank/DDBJ whole genome shotgun (WGS) entry which is preliminary data.</text>
</comment>
<accession>A0A2D0KKH9</accession>
<feature type="transmembrane region" description="Helical" evidence="3">
    <location>
        <begin position="371"/>
        <end position="391"/>
    </location>
</feature>
<dbReference type="Pfam" id="PF01464">
    <property type="entry name" value="SLT"/>
    <property type="match status" value="1"/>
</dbReference>
<feature type="transmembrane region" description="Helical" evidence="3">
    <location>
        <begin position="397"/>
        <end position="422"/>
    </location>
</feature>
<dbReference type="SUPFAM" id="SSF53955">
    <property type="entry name" value="Lysozyme-like"/>
    <property type="match status" value="1"/>
</dbReference>
<evidence type="ECO:0000256" key="3">
    <source>
        <dbReference type="SAM" id="Phobius"/>
    </source>
</evidence>
<evidence type="ECO:0000256" key="1">
    <source>
        <dbReference type="ARBA" id="ARBA00007734"/>
    </source>
</evidence>
<gene>
    <name evidence="5" type="ORF">Xsto_03480</name>
</gene>
<dbReference type="Proteomes" id="UP000222366">
    <property type="component" value="Unassembled WGS sequence"/>
</dbReference>
<sequence length="872" mass="95051">MATLVDTLLVSLKLDMNSFASDANKATRALDDLDKKAGGASTAMVTMSDDMIGASNAIDDLTKMQEKLTTAVYDLTQKLDDVSTAIVNQSDGMNEASDSAQNLDKSNQKLTESTENTGKSTKSTSNIVLGFTDNISGITEKTQDWDKAINGAVKALAGLFTTIFVSTGLAKFIGEVSGANDQLHFLSKNLGMDAEDIKKWQNVAEMSGGSADGMTATMSNLNKSLWDLVTVGDASILPFFNALGVGVVDSQGKLRSLDDILLDMADSMSQMERPQAYNIAKNMGMDDGTINTLLEGREAIQKKLDAQKDLVISTKEELELNRKLREQNAVLSQQWEGLKTLVANYLIPRLLKLSQMVTGFLDYLNKNRETVITLFQGMATAIGIILIPVVARAALAVLALFAPLITGTGLIFAFIAALWLLYDDYKGWKEGKDSFFDWGAMHKSFVWIMEQLEKLEKWFKGTTIGKWFTDTNGELNLLKTAFAGFATYIAVSWVGKILKAFAKVGRGIKGIGKQAAKVGNKAGKLGAVGRVGAVGLAAGAAYASVDYVDAVLNSVFGEYDWFQRFRTAPNWKYAGMAAIGQGDARWVNGEWVDNRGKGTGHHITPTTLDIPTGDPDLDRRKRKVQRGEMTLDELNGVAPNANKLKGQAAFNAMRGYFMELEKKEGLPAGWLYGVAMAESSGNRFEVSKKGAKGPFQFMPPTAKAYGLKGNDVFDWYKSSDAAAKMYGDLSRQFKGDIDKMLAGYNWGTGNMSKFGMKNMPKETRDYIQRVRSYREKELQDRKAQGVVQSLSDFQARMNQPIIPNMDMTAPHEFLAQTEKIRSMPMAGATNNVKVDLNGDINVVTSANTITGTVTDAGEAARLSLSQIMTSMG</sequence>
<evidence type="ECO:0000313" key="5">
    <source>
        <dbReference type="EMBL" id="PHM63950.1"/>
    </source>
</evidence>
<keyword evidence="3" id="KW-0472">Membrane</keyword>
<keyword evidence="6" id="KW-1185">Reference proteome</keyword>
<evidence type="ECO:0000313" key="6">
    <source>
        <dbReference type="Proteomes" id="UP000222366"/>
    </source>
</evidence>
<feature type="domain" description="Transglycosylase SLT" evidence="4">
    <location>
        <begin position="656"/>
        <end position="765"/>
    </location>
</feature>
<evidence type="ECO:0000256" key="2">
    <source>
        <dbReference type="SAM" id="MobiDB-lite"/>
    </source>
</evidence>
<dbReference type="PANTHER" id="PTHR37423:SF2">
    <property type="entry name" value="MEMBRANE-BOUND LYTIC MUREIN TRANSGLYCOSYLASE C"/>
    <property type="match status" value="1"/>
</dbReference>
<comment type="similarity">
    <text evidence="1">Belongs to the transglycosylase Slt family.</text>
</comment>
<dbReference type="AlphaFoldDB" id="A0A2D0KKH9"/>
<dbReference type="RefSeq" id="WP_099125857.1">
    <property type="nucleotide sequence ID" value="NZ_CAWNRH010000117.1"/>
</dbReference>
<keyword evidence="3" id="KW-1133">Transmembrane helix</keyword>
<name>A0A2D0KKH9_9GAMM</name>
<dbReference type="EMBL" id="NJAJ01000041">
    <property type="protein sequence ID" value="PHM63950.1"/>
    <property type="molecule type" value="Genomic_DNA"/>
</dbReference>
<reference evidence="5 6" key="1">
    <citation type="journal article" date="2017" name="Nat. Microbiol.">
        <title>Natural product diversity associated with the nematode symbionts Photorhabdus and Xenorhabdus.</title>
        <authorList>
            <person name="Tobias N.J."/>
            <person name="Wolff H."/>
            <person name="Djahanschiri B."/>
            <person name="Grundmann F."/>
            <person name="Kronenwerth M."/>
            <person name="Shi Y.M."/>
            <person name="Simonyi S."/>
            <person name="Grun P."/>
            <person name="Shapiro-Ilan D."/>
            <person name="Pidot S.J."/>
            <person name="Stinear T.P."/>
            <person name="Ebersberger I."/>
            <person name="Bode H.B."/>
        </authorList>
    </citation>
    <scope>NUCLEOTIDE SEQUENCE [LARGE SCALE GENOMIC DNA]</scope>
    <source>
        <strain evidence="5 6">DSM 17904</strain>
    </source>
</reference>
<dbReference type="InterPro" id="IPR023346">
    <property type="entry name" value="Lysozyme-like_dom_sf"/>
</dbReference>
<dbReference type="Gene3D" id="1.10.530.10">
    <property type="match status" value="1"/>
</dbReference>
<organism evidence="5 6">
    <name type="scientific">Xenorhabdus stockiae</name>
    <dbReference type="NCBI Taxonomy" id="351614"/>
    <lineage>
        <taxon>Bacteria</taxon>
        <taxon>Pseudomonadati</taxon>
        <taxon>Pseudomonadota</taxon>
        <taxon>Gammaproteobacteria</taxon>
        <taxon>Enterobacterales</taxon>
        <taxon>Morganellaceae</taxon>
        <taxon>Xenorhabdus</taxon>
    </lineage>
</organism>
<evidence type="ECO:0000259" key="4">
    <source>
        <dbReference type="Pfam" id="PF01464"/>
    </source>
</evidence>
<proteinExistence type="inferred from homology"/>
<protein>
    <submittedName>
        <fullName evidence="5">Putative transglycosylase signal peptide protein</fullName>
    </submittedName>
</protein>
<keyword evidence="3" id="KW-0812">Transmembrane</keyword>
<feature type="region of interest" description="Disordered" evidence="2">
    <location>
        <begin position="93"/>
        <end position="122"/>
    </location>
</feature>
<dbReference type="InterPro" id="IPR008258">
    <property type="entry name" value="Transglycosylase_SLT_dom_1"/>
</dbReference>
<dbReference type="PANTHER" id="PTHR37423">
    <property type="entry name" value="SOLUBLE LYTIC MUREIN TRANSGLYCOSYLASE-RELATED"/>
    <property type="match status" value="1"/>
</dbReference>